<gene>
    <name evidence="2" type="ORF">CKAN_01378400</name>
</gene>
<dbReference type="Proteomes" id="UP000283530">
    <property type="component" value="Unassembled WGS sequence"/>
</dbReference>
<dbReference type="GO" id="GO:0010073">
    <property type="term" value="P:meristem maintenance"/>
    <property type="evidence" value="ECO:0007669"/>
    <property type="project" value="InterPro"/>
</dbReference>
<dbReference type="EMBL" id="QPKB01000005">
    <property type="protein sequence ID" value="RWR84948.1"/>
    <property type="molecule type" value="Genomic_DNA"/>
</dbReference>
<organism evidence="2 3">
    <name type="scientific">Cinnamomum micranthum f. kanehirae</name>
    <dbReference type="NCBI Taxonomy" id="337451"/>
    <lineage>
        <taxon>Eukaryota</taxon>
        <taxon>Viridiplantae</taxon>
        <taxon>Streptophyta</taxon>
        <taxon>Embryophyta</taxon>
        <taxon>Tracheophyta</taxon>
        <taxon>Spermatophyta</taxon>
        <taxon>Magnoliopsida</taxon>
        <taxon>Magnoliidae</taxon>
        <taxon>Laurales</taxon>
        <taxon>Lauraceae</taxon>
        <taxon>Cinnamomum</taxon>
    </lineage>
</organism>
<accession>A0A443P2B4</accession>
<evidence type="ECO:0000259" key="1">
    <source>
        <dbReference type="Pfam" id="PF10536"/>
    </source>
</evidence>
<reference evidence="2 3" key="1">
    <citation type="journal article" date="2019" name="Nat. Plants">
        <title>Stout camphor tree genome fills gaps in understanding of flowering plant genome evolution.</title>
        <authorList>
            <person name="Chaw S.M."/>
            <person name="Liu Y.C."/>
            <person name="Wu Y.W."/>
            <person name="Wang H.Y."/>
            <person name="Lin C.I."/>
            <person name="Wu C.S."/>
            <person name="Ke H.M."/>
            <person name="Chang L.Y."/>
            <person name="Hsu C.Y."/>
            <person name="Yang H.T."/>
            <person name="Sudianto E."/>
            <person name="Hsu M.H."/>
            <person name="Wu K.P."/>
            <person name="Wang L.N."/>
            <person name="Leebens-Mack J.H."/>
            <person name="Tsai I.J."/>
        </authorList>
    </citation>
    <scope>NUCLEOTIDE SEQUENCE [LARGE SCALE GENOMIC DNA]</scope>
    <source>
        <strain evidence="3">cv. Chaw 1501</strain>
        <tissue evidence="2">Young leaves</tissue>
    </source>
</reference>
<evidence type="ECO:0000313" key="2">
    <source>
        <dbReference type="EMBL" id="RWR84948.1"/>
    </source>
</evidence>
<evidence type="ECO:0000313" key="3">
    <source>
        <dbReference type="Proteomes" id="UP000283530"/>
    </source>
</evidence>
<dbReference type="AlphaFoldDB" id="A0A443P2B4"/>
<dbReference type="PANTHER" id="PTHR46033:SF8">
    <property type="entry name" value="PROTEIN MAINTENANCE OF MERISTEMS-LIKE"/>
    <property type="match status" value="1"/>
</dbReference>
<sequence length="221" mass="25083">MQDEEALKCLSHGQKVPLLQLNEFDRFRELVSRFRLAPLVIASYRSVNKIIVLGFVERWQPETNTFHMPFGEMTITLDDVASILGIPVMGQIVSYNERMAYEEAQALLLDALGVEPAEAHEKLMQVRGQSVRLEWLRERFSGVSDDDGDEMVDCVVRAYLLYLLGCTLFINKSGERVPNIFLTVLVDLDAIRSYAWGTIALAYIYRQLGLATQHEVKQIAG</sequence>
<protein>
    <submittedName>
        <fullName evidence="2">Serine/threonine-protein phosphatase 7 long form</fullName>
    </submittedName>
</protein>
<dbReference type="PANTHER" id="PTHR46033">
    <property type="entry name" value="PROTEIN MAIN-LIKE 2"/>
    <property type="match status" value="1"/>
</dbReference>
<proteinExistence type="predicted"/>
<feature type="domain" description="Aminotransferase-like plant mobile" evidence="1">
    <location>
        <begin position="42"/>
        <end position="220"/>
    </location>
</feature>
<dbReference type="Pfam" id="PF10536">
    <property type="entry name" value="PMD"/>
    <property type="match status" value="1"/>
</dbReference>
<dbReference type="OrthoDB" id="1937047at2759"/>
<dbReference type="InterPro" id="IPR044824">
    <property type="entry name" value="MAIN-like"/>
</dbReference>
<dbReference type="InterPro" id="IPR019557">
    <property type="entry name" value="AminoTfrase-like_pln_mobile"/>
</dbReference>
<comment type="caution">
    <text evidence="2">The sequence shown here is derived from an EMBL/GenBank/DDBJ whole genome shotgun (WGS) entry which is preliminary data.</text>
</comment>
<keyword evidence="3" id="KW-1185">Reference proteome</keyword>
<name>A0A443P2B4_9MAGN</name>